<evidence type="ECO:0000256" key="11">
    <source>
        <dbReference type="ARBA" id="ARBA00022960"/>
    </source>
</evidence>
<evidence type="ECO:0000313" key="18">
    <source>
        <dbReference type="EMBL" id="MDQ2101526.1"/>
    </source>
</evidence>
<evidence type="ECO:0000256" key="14">
    <source>
        <dbReference type="ARBA" id="ARBA00047614"/>
    </source>
</evidence>
<dbReference type="SUPFAM" id="SSF52440">
    <property type="entry name" value="PreATP-grasp domain"/>
    <property type="match status" value="1"/>
</dbReference>
<keyword evidence="10 16" id="KW-0067">ATP-binding</keyword>
<sequence length="316" mass="33607">MTTPHKKHVAVLMGGWSAEREVSLVSGAGVARALEEEGYHVTAVDVQRDLDGLLKALTDPRPDVVFNALHGRGGEDGTIQGVLEFLGIPYTHSGVRAAAVAMDKAMTKALLAPVGVRSPKGLVLTKGELTGGAHPMPAPYIVKPVDEGSTVGVTLVREGQNSPVGDAWTFGERALVEEFIPGRELTVGVMGGLDGDIRALTVTEIRFEAQVYDYTAKYSAGHAVHTVPAQIPEDIAEEAKRLAVLAHRTLGCRGVSRSDFRWDDSKSGTEGLYFLEINNQPGMTPLSLVPEQAVSVGLSYGALVAWMVENAACQLD</sequence>
<dbReference type="Gene3D" id="3.30.470.20">
    <property type="entry name" value="ATP-grasp fold, B domain"/>
    <property type="match status" value="1"/>
</dbReference>
<keyword evidence="19" id="KW-1185">Reference proteome</keyword>
<protein>
    <recommendedName>
        <fullName evidence="6 15">D-alanine--D-alanine ligase</fullName>
        <ecNumber evidence="6 15">6.3.2.4</ecNumber>
    </recommendedName>
    <alternativeName>
        <fullName evidence="15">D-Ala-D-Ala ligase</fullName>
    </alternativeName>
    <alternativeName>
        <fullName evidence="15">D-alanylalanine synthetase</fullName>
    </alternativeName>
</protein>
<keyword evidence="11 15" id="KW-0133">Cell shape</keyword>
<dbReference type="PROSITE" id="PS00843">
    <property type="entry name" value="DALA_DALA_LIGASE_1"/>
    <property type="match status" value="1"/>
</dbReference>
<evidence type="ECO:0000259" key="17">
    <source>
        <dbReference type="PROSITE" id="PS50975"/>
    </source>
</evidence>
<gene>
    <name evidence="15" type="primary">ddl</name>
    <name evidence="18" type="ORF">QSG27_02330</name>
</gene>
<dbReference type="EMBL" id="JAUJFI010000005">
    <property type="protein sequence ID" value="MDQ2101526.1"/>
    <property type="molecule type" value="Genomic_DNA"/>
</dbReference>
<dbReference type="PROSITE" id="PS50975">
    <property type="entry name" value="ATP_GRASP"/>
    <property type="match status" value="1"/>
</dbReference>
<proteinExistence type="inferred from homology"/>
<keyword evidence="12 15" id="KW-0573">Peptidoglycan synthesis</keyword>
<evidence type="ECO:0000313" key="19">
    <source>
        <dbReference type="Proteomes" id="UP001227317"/>
    </source>
</evidence>
<dbReference type="Gene3D" id="3.30.1490.20">
    <property type="entry name" value="ATP-grasp fold, A domain"/>
    <property type="match status" value="1"/>
</dbReference>
<evidence type="ECO:0000256" key="9">
    <source>
        <dbReference type="ARBA" id="ARBA00022741"/>
    </source>
</evidence>
<reference evidence="18 19" key="1">
    <citation type="submission" date="2023-06" db="EMBL/GenBank/DDBJ databases">
        <title>Azospirillum isscasensis sp.nov, a bacterium isolated from rhizosphere soil of rice.</title>
        <authorList>
            <person name="Wang H."/>
        </authorList>
    </citation>
    <scope>NUCLEOTIDE SEQUENCE [LARGE SCALE GENOMIC DNA]</scope>
    <source>
        <strain evidence="18 19">C340-1</strain>
    </source>
</reference>
<dbReference type="NCBIfam" id="TIGR01205">
    <property type="entry name" value="D_ala_D_alaTIGR"/>
    <property type="match status" value="1"/>
</dbReference>
<evidence type="ECO:0000256" key="10">
    <source>
        <dbReference type="ARBA" id="ARBA00022840"/>
    </source>
</evidence>
<evidence type="ECO:0000256" key="4">
    <source>
        <dbReference type="ARBA" id="ARBA00004496"/>
    </source>
</evidence>
<comment type="cofactor">
    <cofactor evidence="2">
        <name>Mg(2+)</name>
        <dbReference type="ChEBI" id="CHEBI:18420"/>
    </cofactor>
</comment>
<evidence type="ECO:0000256" key="12">
    <source>
        <dbReference type="ARBA" id="ARBA00022984"/>
    </source>
</evidence>
<dbReference type="InterPro" id="IPR011127">
    <property type="entry name" value="Dala_Dala_lig_N"/>
</dbReference>
<evidence type="ECO:0000256" key="1">
    <source>
        <dbReference type="ARBA" id="ARBA00001936"/>
    </source>
</evidence>
<feature type="domain" description="ATP-grasp" evidence="17">
    <location>
        <begin position="108"/>
        <end position="309"/>
    </location>
</feature>
<dbReference type="EC" id="6.3.2.4" evidence="6 15"/>
<name>A0ABU0WBG3_9PROT</name>
<keyword evidence="8 15" id="KW-0436">Ligase</keyword>
<dbReference type="Gene3D" id="3.40.50.20">
    <property type="match status" value="1"/>
</dbReference>
<comment type="function">
    <text evidence="3 15">Cell wall formation.</text>
</comment>
<dbReference type="GO" id="GO:0008716">
    <property type="term" value="F:D-alanine-D-alanine ligase activity"/>
    <property type="evidence" value="ECO:0007669"/>
    <property type="project" value="UniProtKB-EC"/>
</dbReference>
<comment type="pathway">
    <text evidence="15">Cell wall biogenesis; peptidoglycan biosynthesis.</text>
</comment>
<evidence type="ECO:0000256" key="3">
    <source>
        <dbReference type="ARBA" id="ARBA00003921"/>
    </source>
</evidence>
<dbReference type="InterPro" id="IPR000291">
    <property type="entry name" value="D-Ala_lig_Van_CS"/>
</dbReference>
<keyword evidence="13 15" id="KW-0961">Cell wall biogenesis/degradation</keyword>
<keyword evidence="9 16" id="KW-0547">Nucleotide-binding</keyword>
<evidence type="ECO:0000256" key="7">
    <source>
        <dbReference type="ARBA" id="ARBA00022490"/>
    </source>
</evidence>
<evidence type="ECO:0000256" key="15">
    <source>
        <dbReference type="HAMAP-Rule" id="MF_00047"/>
    </source>
</evidence>
<dbReference type="RefSeq" id="WP_306703540.1">
    <property type="nucleotide sequence ID" value="NZ_JAUJFI010000005.1"/>
</dbReference>
<comment type="cofactor">
    <cofactor evidence="1">
        <name>Mn(2+)</name>
        <dbReference type="ChEBI" id="CHEBI:29035"/>
    </cofactor>
</comment>
<dbReference type="InterPro" id="IPR016185">
    <property type="entry name" value="PreATP-grasp_dom_sf"/>
</dbReference>
<accession>A0ABU0WBG3</accession>
<dbReference type="Pfam" id="PF07478">
    <property type="entry name" value="Dala_Dala_lig_C"/>
    <property type="match status" value="1"/>
</dbReference>
<dbReference type="HAMAP" id="MF_00047">
    <property type="entry name" value="Dala_Dala_lig"/>
    <property type="match status" value="1"/>
</dbReference>
<comment type="similarity">
    <text evidence="5 15">Belongs to the D-alanine--D-alanine ligase family.</text>
</comment>
<evidence type="ECO:0000256" key="2">
    <source>
        <dbReference type="ARBA" id="ARBA00001946"/>
    </source>
</evidence>
<evidence type="ECO:0000256" key="13">
    <source>
        <dbReference type="ARBA" id="ARBA00023316"/>
    </source>
</evidence>
<dbReference type="InterPro" id="IPR005905">
    <property type="entry name" value="D_ala_D_ala"/>
</dbReference>
<dbReference type="NCBIfam" id="NF002378">
    <property type="entry name" value="PRK01372.1"/>
    <property type="match status" value="1"/>
</dbReference>
<evidence type="ECO:0000256" key="16">
    <source>
        <dbReference type="PROSITE-ProRule" id="PRU00409"/>
    </source>
</evidence>
<comment type="catalytic activity">
    <reaction evidence="14 15">
        <text>2 D-alanine + ATP = D-alanyl-D-alanine + ADP + phosphate + H(+)</text>
        <dbReference type="Rhea" id="RHEA:11224"/>
        <dbReference type="ChEBI" id="CHEBI:15378"/>
        <dbReference type="ChEBI" id="CHEBI:30616"/>
        <dbReference type="ChEBI" id="CHEBI:43474"/>
        <dbReference type="ChEBI" id="CHEBI:57416"/>
        <dbReference type="ChEBI" id="CHEBI:57822"/>
        <dbReference type="ChEBI" id="CHEBI:456216"/>
        <dbReference type="EC" id="6.3.2.4"/>
    </reaction>
</comment>
<evidence type="ECO:0000256" key="8">
    <source>
        <dbReference type="ARBA" id="ARBA00022598"/>
    </source>
</evidence>
<dbReference type="InterPro" id="IPR011095">
    <property type="entry name" value="Dala_Dala_lig_C"/>
</dbReference>
<dbReference type="InterPro" id="IPR013815">
    <property type="entry name" value="ATP_grasp_subdomain_1"/>
</dbReference>
<dbReference type="PIRSF" id="PIRSF039102">
    <property type="entry name" value="Ddl/VanB"/>
    <property type="match status" value="1"/>
</dbReference>
<evidence type="ECO:0000256" key="5">
    <source>
        <dbReference type="ARBA" id="ARBA00010871"/>
    </source>
</evidence>
<comment type="caution">
    <text evidence="18">The sequence shown here is derived from an EMBL/GenBank/DDBJ whole genome shotgun (WGS) entry which is preliminary data.</text>
</comment>
<dbReference type="SUPFAM" id="SSF56059">
    <property type="entry name" value="Glutathione synthetase ATP-binding domain-like"/>
    <property type="match status" value="1"/>
</dbReference>
<keyword evidence="7 15" id="KW-0963">Cytoplasm</keyword>
<evidence type="ECO:0000256" key="6">
    <source>
        <dbReference type="ARBA" id="ARBA00012216"/>
    </source>
</evidence>
<organism evidence="18 19">
    <name type="scientific">Azospirillum isscasi</name>
    <dbReference type="NCBI Taxonomy" id="3053926"/>
    <lineage>
        <taxon>Bacteria</taxon>
        <taxon>Pseudomonadati</taxon>
        <taxon>Pseudomonadota</taxon>
        <taxon>Alphaproteobacteria</taxon>
        <taxon>Rhodospirillales</taxon>
        <taxon>Azospirillaceae</taxon>
        <taxon>Azospirillum</taxon>
    </lineage>
</organism>
<dbReference type="InterPro" id="IPR011761">
    <property type="entry name" value="ATP-grasp"/>
</dbReference>
<dbReference type="Pfam" id="PF01820">
    <property type="entry name" value="Dala_Dala_lig_N"/>
    <property type="match status" value="2"/>
</dbReference>
<dbReference type="Proteomes" id="UP001227317">
    <property type="component" value="Unassembled WGS sequence"/>
</dbReference>
<comment type="subcellular location">
    <subcellularLocation>
        <location evidence="4 15">Cytoplasm</location>
    </subcellularLocation>
</comment>
<dbReference type="PANTHER" id="PTHR23132:SF23">
    <property type="entry name" value="D-ALANINE--D-ALANINE LIGASE B"/>
    <property type="match status" value="1"/>
</dbReference>
<dbReference type="PANTHER" id="PTHR23132">
    <property type="entry name" value="D-ALANINE--D-ALANINE LIGASE"/>
    <property type="match status" value="1"/>
</dbReference>